<keyword evidence="2" id="KW-1185">Reference proteome</keyword>
<dbReference type="EMBL" id="CM042036">
    <property type="protein sequence ID" value="KAI3743795.1"/>
    <property type="molecule type" value="Genomic_DNA"/>
</dbReference>
<protein>
    <submittedName>
        <fullName evidence="1">Uncharacterized protein</fullName>
    </submittedName>
</protein>
<evidence type="ECO:0000313" key="1">
    <source>
        <dbReference type="EMBL" id="KAI3743795.1"/>
    </source>
</evidence>
<comment type="caution">
    <text evidence="1">The sequence shown here is derived from an EMBL/GenBank/DDBJ whole genome shotgun (WGS) entry which is preliminary data.</text>
</comment>
<sequence>MKNFPWQKFISLKFVSSGEYAVFVSHLFKCDAAIKPDTWTHPWTQYERLNYPQSKKMDRCSTANMWYFPHECLNDNGSDMENGALLNKLEN</sequence>
<dbReference type="Proteomes" id="UP001056120">
    <property type="component" value="Linkage Group LG19"/>
</dbReference>
<reference evidence="2" key="1">
    <citation type="journal article" date="2022" name="Mol. Ecol. Resour.">
        <title>The genomes of chicory, endive, great burdock and yacon provide insights into Asteraceae palaeo-polyploidization history and plant inulin production.</title>
        <authorList>
            <person name="Fan W."/>
            <person name="Wang S."/>
            <person name="Wang H."/>
            <person name="Wang A."/>
            <person name="Jiang F."/>
            <person name="Liu H."/>
            <person name="Zhao H."/>
            <person name="Xu D."/>
            <person name="Zhang Y."/>
        </authorList>
    </citation>
    <scope>NUCLEOTIDE SEQUENCE [LARGE SCALE GENOMIC DNA]</scope>
    <source>
        <strain evidence="2">cv. Yunnan</strain>
    </source>
</reference>
<organism evidence="1 2">
    <name type="scientific">Smallanthus sonchifolius</name>
    <dbReference type="NCBI Taxonomy" id="185202"/>
    <lineage>
        <taxon>Eukaryota</taxon>
        <taxon>Viridiplantae</taxon>
        <taxon>Streptophyta</taxon>
        <taxon>Embryophyta</taxon>
        <taxon>Tracheophyta</taxon>
        <taxon>Spermatophyta</taxon>
        <taxon>Magnoliopsida</taxon>
        <taxon>eudicotyledons</taxon>
        <taxon>Gunneridae</taxon>
        <taxon>Pentapetalae</taxon>
        <taxon>asterids</taxon>
        <taxon>campanulids</taxon>
        <taxon>Asterales</taxon>
        <taxon>Asteraceae</taxon>
        <taxon>Asteroideae</taxon>
        <taxon>Heliantheae alliance</taxon>
        <taxon>Millerieae</taxon>
        <taxon>Smallanthus</taxon>
    </lineage>
</organism>
<accession>A0ACB9DBE1</accession>
<reference evidence="1 2" key="2">
    <citation type="journal article" date="2022" name="Mol. Ecol. Resour.">
        <title>The genomes of chicory, endive, great burdock and yacon provide insights into Asteraceae paleo-polyploidization history and plant inulin production.</title>
        <authorList>
            <person name="Fan W."/>
            <person name="Wang S."/>
            <person name="Wang H."/>
            <person name="Wang A."/>
            <person name="Jiang F."/>
            <person name="Liu H."/>
            <person name="Zhao H."/>
            <person name="Xu D."/>
            <person name="Zhang Y."/>
        </authorList>
    </citation>
    <scope>NUCLEOTIDE SEQUENCE [LARGE SCALE GENOMIC DNA]</scope>
    <source>
        <strain evidence="2">cv. Yunnan</strain>
        <tissue evidence="1">Leaves</tissue>
    </source>
</reference>
<evidence type="ECO:0000313" key="2">
    <source>
        <dbReference type="Proteomes" id="UP001056120"/>
    </source>
</evidence>
<proteinExistence type="predicted"/>
<gene>
    <name evidence="1" type="ORF">L1987_56862</name>
</gene>
<name>A0ACB9DBE1_9ASTR</name>